<dbReference type="InterPro" id="IPR047187">
    <property type="entry name" value="SF1_C_Upf1"/>
</dbReference>
<dbReference type="PANTHER" id="PTHR45418:SF1">
    <property type="entry name" value="CANCER_TESTIS ANTIGEN 55"/>
    <property type="match status" value="1"/>
</dbReference>
<feature type="domain" description="DNA2/NAM7 helicase-like C-terminal" evidence="3">
    <location>
        <begin position="9"/>
        <end position="106"/>
    </location>
</feature>
<dbReference type="CDD" id="cd18808">
    <property type="entry name" value="SF1_C_Upf1"/>
    <property type="match status" value="1"/>
</dbReference>
<protein>
    <recommendedName>
        <fullName evidence="3">DNA2/NAM7 helicase-like C-terminal domain-containing protein</fullName>
    </recommendedName>
</protein>
<evidence type="ECO:0000256" key="2">
    <source>
        <dbReference type="ARBA" id="ARBA00022490"/>
    </source>
</evidence>
<reference evidence="4" key="1">
    <citation type="submission" date="2014-11" db="EMBL/GenBank/DDBJ databases">
        <authorList>
            <person name="Amaro Gonzalez C."/>
        </authorList>
    </citation>
    <scope>NUCLEOTIDE SEQUENCE</scope>
</reference>
<dbReference type="GO" id="GO:0005737">
    <property type="term" value="C:cytoplasm"/>
    <property type="evidence" value="ECO:0007669"/>
    <property type="project" value="UniProtKB-SubCell"/>
</dbReference>
<proteinExistence type="predicted"/>
<evidence type="ECO:0000256" key="1">
    <source>
        <dbReference type="ARBA" id="ARBA00004496"/>
    </source>
</evidence>
<comment type="subcellular location">
    <subcellularLocation>
        <location evidence="1">Cytoplasm</location>
    </subcellularLocation>
</comment>
<dbReference type="InterPro" id="IPR027417">
    <property type="entry name" value="P-loop_NTPase"/>
</dbReference>
<dbReference type="InterPro" id="IPR041679">
    <property type="entry name" value="DNA2/NAM7-like_C"/>
</dbReference>
<evidence type="ECO:0000259" key="3">
    <source>
        <dbReference type="Pfam" id="PF13087"/>
    </source>
</evidence>
<dbReference type="AlphaFoldDB" id="A0A0E9XQ88"/>
<name>A0A0E9XQ88_ANGAN</name>
<dbReference type="Gene3D" id="3.40.50.300">
    <property type="entry name" value="P-loop containing nucleotide triphosphate hydrolases"/>
    <property type="match status" value="1"/>
</dbReference>
<dbReference type="PANTHER" id="PTHR45418">
    <property type="entry name" value="CANCER/TESTIS ANTIGEN 55"/>
    <property type="match status" value="1"/>
</dbReference>
<accession>A0A0E9XQ88</accession>
<reference evidence="4" key="2">
    <citation type="journal article" date="2015" name="Fish Shellfish Immunol.">
        <title>Early steps in the European eel (Anguilla anguilla)-Vibrio vulnificus interaction in the gills: Role of the RtxA13 toxin.</title>
        <authorList>
            <person name="Callol A."/>
            <person name="Pajuelo D."/>
            <person name="Ebbesson L."/>
            <person name="Teles M."/>
            <person name="MacKenzie S."/>
            <person name="Amaro C."/>
        </authorList>
    </citation>
    <scope>NUCLEOTIDE SEQUENCE</scope>
</reference>
<evidence type="ECO:0000313" key="4">
    <source>
        <dbReference type="EMBL" id="JAI04021.1"/>
    </source>
</evidence>
<dbReference type="EMBL" id="GBXM01004557">
    <property type="protein sequence ID" value="JAI04021.1"/>
    <property type="molecule type" value="Transcribed_RNA"/>
</dbReference>
<sequence>MKGIARLSPRDIGIIAPYRKQVQKIQKAIKSVDKELSVLNDINELKVGSVEEFQGQERKVILVSAVRSTANYVKLDHQFSIGFLRNEKRFNVAVTRAKALLIVVGNPLILTKDPTWGRFISYCSEMTGYSGFDYTAEEGEEEVIDRLAALKIKEEEVETEESVVQQQLHPEWRNEQ</sequence>
<keyword evidence="2" id="KW-0963">Cytoplasm</keyword>
<dbReference type="Pfam" id="PF13087">
    <property type="entry name" value="AAA_12"/>
    <property type="match status" value="1"/>
</dbReference>
<dbReference type="SUPFAM" id="SSF52540">
    <property type="entry name" value="P-loop containing nucleoside triphosphate hydrolases"/>
    <property type="match status" value="1"/>
</dbReference>
<organism evidence="4">
    <name type="scientific">Anguilla anguilla</name>
    <name type="common">European freshwater eel</name>
    <name type="synonym">Muraena anguilla</name>
    <dbReference type="NCBI Taxonomy" id="7936"/>
    <lineage>
        <taxon>Eukaryota</taxon>
        <taxon>Metazoa</taxon>
        <taxon>Chordata</taxon>
        <taxon>Craniata</taxon>
        <taxon>Vertebrata</taxon>
        <taxon>Euteleostomi</taxon>
        <taxon>Actinopterygii</taxon>
        <taxon>Neopterygii</taxon>
        <taxon>Teleostei</taxon>
        <taxon>Anguilliformes</taxon>
        <taxon>Anguillidae</taxon>
        <taxon>Anguilla</taxon>
    </lineage>
</organism>